<accession>A0A6C0AE93</accession>
<dbReference type="EMBL" id="MN740594">
    <property type="protein sequence ID" value="QHS78048.1"/>
    <property type="molecule type" value="Genomic_DNA"/>
</dbReference>
<evidence type="ECO:0000313" key="1">
    <source>
        <dbReference type="EMBL" id="QHS78048.1"/>
    </source>
</evidence>
<organism evidence="1">
    <name type="scientific">viral metagenome</name>
    <dbReference type="NCBI Taxonomy" id="1070528"/>
    <lineage>
        <taxon>unclassified sequences</taxon>
        <taxon>metagenomes</taxon>
        <taxon>organismal metagenomes</taxon>
    </lineage>
</organism>
<reference evidence="1" key="1">
    <citation type="journal article" date="2020" name="Nature">
        <title>Giant virus diversity and host interactions through global metagenomics.</title>
        <authorList>
            <person name="Schulz F."/>
            <person name="Roux S."/>
            <person name="Paez-Espino D."/>
            <person name="Jungbluth S."/>
            <person name="Walsh D.A."/>
            <person name="Denef V.J."/>
            <person name="McMahon K.D."/>
            <person name="Konstantinidis K.T."/>
            <person name="Eloe-Fadrosh E.A."/>
            <person name="Kyrpides N.C."/>
            <person name="Woyke T."/>
        </authorList>
    </citation>
    <scope>NUCLEOTIDE SEQUENCE</scope>
    <source>
        <strain evidence="1">GVMAG-S-1021933-23</strain>
    </source>
</reference>
<dbReference type="AlphaFoldDB" id="A0A6C0AE93"/>
<proteinExistence type="predicted"/>
<protein>
    <submittedName>
        <fullName evidence="1">Uncharacterized protein</fullName>
    </submittedName>
</protein>
<sequence length="31" mass="3904">MRKCIMCKQLKINKKEPSWKKKYLNCYKLKK</sequence>
<name>A0A6C0AE93_9ZZZZ</name>